<protein>
    <recommendedName>
        <fullName evidence="4">F-box domain-containing protein</fullName>
    </recommendedName>
</protein>
<evidence type="ECO:0000313" key="2">
    <source>
        <dbReference type="EMBL" id="KAH7123568.1"/>
    </source>
</evidence>
<accession>A0A9P9DQJ2</accession>
<evidence type="ECO:0000313" key="3">
    <source>
        <dbReference type="Proteomes" id="UP000700596"/>
    </source>
</evidence>
<organism evidence="2 3">
    <name type="scientific">Dendryphion nanum</name>
    <dbReference type="NCBI Taxonomy" id="256645"/>
    <lineage>
        <taxon>Eukaryota</taxon>
        <taxon>Fungi</taxon>
        <taxon>Dikarya</taxon>
        <taxon>Ascomycota</taxon>
        <taxon>Pezizomycotina</taxon>
        <taxon>Dothideomycetes</taxon>
        <taxon>Pleosporomycetidae</taxon>
        <taxon>Pleosporales</taxon>
        <taxon>Torulaceae</taxon>
        <taxon>Dendryphion</taxon>
    </lineage>
</organism>
<feature type="signal peptide" evidence="1">
    <location>
        <begin position="1"/>
        <end position="18"/>
    </location>
</feature>
<comment type="caution">
    <text evidence="2">The sequence shown here is derived from an EMBL/GenBank/DDBJ whole genome shotgun (WGS) entry which is preliminary data.</text>
</comment>
<proteinExistence type="predicted"/>
<name>A0A9P9DQJ2_9PLEO</name>
<evidence type="ECO:0000256" key="1">
    <source>
        <dbReference type="SAM" id="SignalP"/>
    </source>
</evidence>
<feature type="chain" id="PRO_5040463342" description="F-box domain-containing protein" evidence="1">
    <location>
        <begin position="19"/>
        <end position="290"/>
    </location>
</feature>
<dbReference type="AlphaFoldDB" id="A0A9P9DQJ2"/>
<evidence type="ECO:0008006" key="4">
    <source>
        <dbReference type="Google" id="ProtNLM"/>
    </source>
</evidence>
<dbReference type="EMBL" id="JAGMWT010000008">
    <property type="protein sequence ID" value="KAH7123568.1"/>
    <property type="molecule type" value="Genomic_DNA"/>
</dbReference>
<dbReference type="OrthoDB" id="3801219at2759"/>
<gene>
    <name evidence="2" type="ORF">B0J11DRAFT_606387</name>
</gene>
<feature type="non-terminal residue" evidence="2">
    <location>
        <position position="1"/>
    </location>
</feature>
<sequence length="290" mass="33136">ILLLLILNLNISSVPQLALNPRLSEKLSRTIKMIEASTTQEATRSRFMELPAELRIRIYHELVPTIVASRDYIFLRATCQTIRNELDHEILRCWKHHTSDALTRVKALSPIFESIRIEALEDSTHGSLSTVKISLSRDILNYTTGHANKQSISRDQWTTDIEHLVGVFTIDLAPLDHVIFIIDGGPRFIASTTSVNDHSQYRKWWMAAVFFRIIQQAMEKNGHLSSMLLDRIGVNHVTVLWENESLTVHGINAHSVRLQAQRLSYSRVVPISDADRNVTGFHWAKIMKEV</sequence>
<reference evidence="2" key="1">
    <citation type="journal article" date="2021" name="Nat. Commun.">
        <title>Genetic determinants of endophytism in the Arabidopsis root mycobiome.</title>
        <authorList>
            <person name="Mesny F."/>
            <person name="Miyauchi S."/>
            <person name="Thiergart T."/>
            <person name="Pickel B."/>
            <person name="Atanasova L."/>
            <person name="Karlsson M."/>
            <person name="Huettel B."/>
            <person name="Barry K.W."/>
            <person name="Haridas S."/>
            <person name="Chen C."/>
            <person name="Bauer D."/>
            <person name="Andreopoulos W."/>
            <person name="Pangilinan J."/>
            <person name="LaButti K."/>
            <person name="Riley R."/>
            <person name="Lipzen A."/>
            <person name="Clum A."/>
            <person name="Drula E."/>
            <person name="Henrissat B."/>
            <person name="Kohler A."/>
            <person name="Grigoriev I.V."/>
            <person name="Martin F.M."/>
            <person name="Hacquard S."/>
        </authorList>
    </citation>
    <scope>NUCLEOTIDE SEQUENCE</scope>
    <source>
        <strain evidence="2">MPI-CAGE-CH-0243</strain>
    </source>
</reference>
<keyword evidence="1" id="KW-0732">Signal</keyword>
<dbReference type="Proteomes" id="UP000700596">
    <property type="component" value="Unassembled WGS sequence"/>
</dbReference>
<keyword evidence="3" id="KW-1185">Reference proteome</keyword>